<comment type="caution">
    <text evidence="2">The sequence shown here is derived from an EMBL/GenBank/DDBJ whole genome shotgun (WGS) entry which is preliminary data.</text>
</comment>
<evidence type="ECO:0000313" key="3">
    <source>
        <dbReference type="Proteomes" id="UP000288805"/>
    </source>
</evidence>
<evidence type="ECO:0000259" key="1">
    <source>
        <dbReference type="Pfam" id="PF13966"/>
    </source>
</evidence>
<protein>
    <recommendedName>
        <fullName evidence="1">Reverse transcriptase zinc-binding domain-containing protein</fullName>
    </recommendedName>
</protein>
<evidence type="ECO:0000313" key="2">
    <source>
        <dbReference type="EMBL" id="RVX23889.1"/>
    </source>
</evidence>
<dbReference type="Pfam" id="PF13966">
    <property type="entry name" value="zf-RVT"/>
    <property type="match status" value="1"/>
</dbReference>
<dbReference type="Proteomes" id="UP000288805">
    <property type="component" value="Unassembled WGS sequence"/>
</dbReference>
<accession>A0A438KRT6</accession>
<sequence length="131" mass="14983">MCVSFPSLFALASSKEAWVEDLWVHSSKGGGWNPSFSRPLNDWEIETVECFLSRIQDKVVVEEREDEVFWAVTKSGSFSIKSLLSTLEEVRVNPFPTGIVWNVWVLPKVSFFAWEATWGKVLTLDQLQRKG</sequence>
<dbReference type="InterPro" id="IPR026960">
    <property type="entry name" value="RVT-Znf"/>
</dbReference>
<reference evidence="2 3" key="1">
    <citation type="journal article" date="2018" name="PLoS Genet.">
        <title>Population sequencing reveals clonal diversity and ancestral inbreeding in the grapevine cultivar Chardonnay.</title>
        <authorList>
            <person name="Roach M.J."/>
            <person name="Johnson D.L."/>
            <person name="Bohlmann J."/>
            <person name="van Vuuren H.J."/>
            <person name="Jones S.J."/>
            <person name="Pretorius I.S."/>
            <person name="Schmidt S.A."/>
            <person name="Borneman A.R."/>
        </authorList>
    </citation>
    <scope>NUCLEOTIDE SEQUENCE [LARGE SCALE GENOMIC DNA]</scope>
    <source>
        <strain evidence="3">cv. Chardonnay</strain>
        <tissue evidence="2">Leaf</tissue>
    </source>
</reference>
<organism evidence="2 3">
    <name type="scientific">Vitis vinifera</name>
    <name type="common">Grape</name>
    <dbReference type="NCBI Taxonomy" id="29760"/>
    <lineage>
        <taxon>Eukaryota</taxon>
        <taxon>Viridiplantae</taxon>
        <taxon>Streptophyta</taxon>
        <taxon>Embryophyta</taxon>
        <taxon>Tracheophyta</taxon>
        <taxon>Spermatophyta</taxon>
        <taxon>Magnoliopsida</taxon>
        <taxon>eudicotyledons</taxon>
        <taxon>Gunneridae</taxon>
        <taxon>Pentapetalae</taxon>
        <taxon>rosids</taxon>
        <taxon>Vitales</taxon>
        <taxon>Vitaceae</taxon>
        <taxon>Viteae</taxon>
        <taxon>Vitis</taxon>
    </lineage>
</organism>
<name>A0A438KRT6_VITVI</name>
<proteinExistence type="predicted"/>
<gene>
    <name evidence="2" type="ORF">CK203_000399</name>
</gene>
<dbReference type="EMBL" id="QGNW01000001">
    <property type="protein sequence ID" value="RVX23889.1"/>
    <property type="molecule type" value="Genomic_DNA"/>
</dbReference>
<dbReference type="AlphaFoldDB" id="A0A438KRT6"/>
<feature type="domain" description="Reverse transcriptase zinc-binding" evidence="1">
    <location>
        <begin position="78"/>
        <end position="130"/>
    </location>
</feature>